<gene>
    <name evidence="2" type="ORF">DNTS_022126</name>
</gene>
<evidence type="ECO:0000256" key="1">
    <source>
        <dbReference type="SAM" id="MobiDB-lite"/>
    </source>
</evidence>
<evidence type="ECO:0000313" key="3">
    <source>
        <dbReference type="Proteomes" id="UP000316079"/>
    </source>
</evidence>
<dbReference type="OrthoDB" id="10070999at2759"/>
<organism evidence="2 3">
    <name type="scientific">Danionella cerebrum</name>
    <dbReference type="NCBI Taxonomy" id="2873325"/>
    <lineage>
        <taxon>Eukaryota</taxon>
        <taxon>Metazoa</taxon>
        <taxon>Chordata</taxon>
        <taxon>Craniata</taxon>
        <taxon>Vertebrata</taxon>
        <taxon>Euteleostomi</taxon>
        <taxon>Actinopterygii</taxon>
        <taxon>Neopterygii</taxon>
        <taxon>Teleostei</taxon>
        <taxon>Ostariophysi</taxon>
        <taxon>Cypriniformes</taxon>
        <taxon>Danionidae</taxon>
        <taxon>Danioninae</taxon>
        <taxon>Danionella</taxon>
    </lineage>
</organism>
<sequence>MKELLQVPLQLVEVHGGDEALRGFAQAVAGQLQDLMVDEVQDSVGQRENLLWAEGLHEVTETALHLRRGLQEQRNVMQALRAAERGWTGGDGGGYLGEALPVNVVHHEDLVVVAGVRAAGAEHKHRECSCTVPPEAPGAGPGVRREAAASVVVSDALRAVGVGVGALGAAEVFGEKLQLVHRGLGHQLMEALLRRARRLHADVTGMTCRGSYTQQLYQQEFSTVELGVLVPYPEEGREARDQRRPSLENKGTFFS</sequence>
<name>A0A553R0L8_9TELE</name>
<dbReference type="EMBL" id="SRMA01025351">
    <property type="protein sequence ID" value="TRY95726.1"/>
    <property type="molecule type" value="Genomic_DNA"/>
</dbReference>
<comment type="caution">
    <text evidence="2">The sequence shown here is derived from an EMBL/GenBank/DDBJ whole genome shotgun (WGS) entry which is preliminary data.</text>
</comment>
<keyword evidence="3" id="KW-1185">Reference proteome</keyword>
<accession>A0A553R0L8</accession>
<evidence type="ECO:0000313" key="2">
    <source>
        <dbReference type="EMBL" id="TRY95726.1"/>
    </source>
</evidence>
<dbReference type="AlphaFoldDB" id="A0A553R0L8"/>
<feature type="compositionally biased region" description="Basic and acidic residues" evidence="1">
    <location>
        <begin position="235"/>
        <end position="247"/>
    </location>
</feature>
<reference evidence="2 3" key="1">
    <citation type="journal article" date="2019" name="Sci. Data">
        <title>Hybrid genome assembly and annotation of Danionella translucida.</title>
        <authorList>
            <person name="Kadobianskyi M."/>
            <person name="Schulze L."/>
            <person name="Schuelke M."/>
            <person name="Judkewitz B."/>
        </authorList>
    </citation>
    <scope>NUCLEOTIDE SEQUENCE [LARGE SCALE GENOMIC DNA]</scope>
    <source>
        <strain evidence="2 3">Bolton</strain>
    </source>
</reference>
<protein>
    <submittedName>
        <fullName evidence="2">Uncharacterized protein</fullName>
    </submittedName>
</protein>
<dbReference type="Proteomes" id="UP000316079">
    <property type="component" value="Unassembled WGS sequence"/>
</dbReference>
<feature type="region of interest" description="Disordered" evidence="1">
    <location>
        <begin position="235"/>
        <end position="255"/>
    </location>
</feature>
<proteinExistence type="predicted"/>